<evidence type="ECO:0000256" key="2">
    <source>
        <dbReference type="ARBA" id="ARBA00022692"/>
    </source>
</evidence>
<organism evidence="7 8">
    <name type="scientific">Lysinibacillus xylanilyticus</name>
    <dbReference type="NCBI Taxonomy" id="582475"/>
    <lineage>
        <taxon>Bacteria</taxon>
        <taxon>Bacillati</taxon>
        <taxon>Bacillota</taxon>
        <taxon>Bacilli</taxon>
        <taxon>Bacillales</taxon>
        <taxon>Bacillaceae</taxon>
        <taxon>Lysinibacillus</taxon>
    </lineage>
</organism>
<keyword evidence="5" id="KW-0472">Membrane</keyword>
<accession>A0A2M9Q1I8</accession>
<dbReference type="Gene3D" id="3.30.420.590">
    <property type="match status" value="1"/>
</dbReference>
<keyword evidence="4 5" id="KW-1133">Transmembrane helix</keyword>
<reference evidence="7 8" key="1">
    <citation type="submission" date="2017-11" db="EMBL/GenBank/DDBJ databases">
        <title>Bacterial isolate from king chilli rhizosphere.</title>
        <authorList>
            <person name="Takhelmayum P."/>
            <person name="Sarangthem I."/>
        </authorList>
    </citation>
    <scope>NUCLEOTIDE SEQUENCE [LARGE SCALE GENOMIC DNA]</scope>
    <source>
        <strain evidence="8">t26</strain>
    </source>
</reference>
<keyword evidence="2 5" id="KW-0812">Transmembrane</keyword>
<evidence type="ECO:0000256" key="4">
    <source>
        <dbReference type="ARBA" id="ARBA00022989"/>
    </source>
</evidence>
<dbReference type="AlphaFoldDB" id="A0A2M9Q1I8"/>
<feature type="transmembrane region" description="Helical" evidence="5">
    <location>
        <begin position="52"/>
        <end position="74"/>
    </location>
</feature>
<proteinExistence type="inferred from homology"/>
<dbReference type="GO" id="GO:0071555">
    <property type="term" value="P:cell wall organization"/>
    <property type="evidence" value="ECO:0007669"/>
    <property type="project" value="UniProtKB-KW"/>
</dbReference>
<dbReference type="RefSeq" id="WP_100544708.1">
    <property type="nucleotide sequence ID" value="NZ_PHQY01000662.1"/>
</dbReference>
<comment type="caution">
    <text evidence="7">The sequence shown here is derived from an EMBL/GenBank/DDBJ whole genome shotgun (WGS) entry which is preliminary data.</text>
</comment>
<evidence type="ECO:0000313" key="7">
    <source>
        <dbReference type="EMBL" id="PJO41938.1"/>
    </source>
</evidence>
<dbReference type="InterPro" id="IPR004474">
    <property type="entry name" value="LytR_CpsA_psr"/>
</dbReference>
<comment type="similarity">
    <text evidence="1">Belongs to the LytR/CpsA/Psr (LCP) family.</text>
</comment>
<dbReference type="PANTHER" id="PTHR33392:SF6">
    <property type="entry name" value="POLYISOPRENYL-TEICHOIC ACID--PEPTIDOGLYCAN TEICHOIC ACID TRANSFERASE TAGU"/>
    <property type="match status" value="1"/>
</dbReference>
<dbReference type="PANTHER" id="PTHR33392">
    <property type="entry name" value="POLYISOPRENYL-TEICHOIC ACID--PEPTIDOGLYCAN TEICHOIC ACID TRANSFERASE TAGU"/>
    <property type="match status" value="1"/>
</dbReference>
<dbReference type="Gene3D" id="3.40.630.190">
    <property type="entry name" value="LCP protein"/>
    <property type="match status" value="1"/>
</dbReference>
<protein>
    <submittedName>
        <fullName evidence="7">Transcriptional regulator</fullName>
    </submittedName>
</protein>
<name>A0A2M9Q1I8_9BACI</name>
<sequence length="338" mass="38492">MNEKRLKTHFSNKSNEELQFTKEDRQKVFEQIMKIDRDSHMQKKSPNFLQKLAPVTVSILIIGLCLFLFMPSFLPGNLTKESNIRTASNLVVEEEKVSTTLITLKSKKMDNRIYLNLLLTYNKDKKMMKVVSLPAETYAPVSTNNDGTTLYDKLLFAYKFGGADNVKTTVSKLLELPIDYYSVIDVETISTLIDSVNGLEYDLPEDIRVRAITQVAFEFEKGLQSFSGEEVIALLMAATEGVNLNEENLVNLLQAIINKIEAEMPPVQLKEMFTQIETNTSLDSLLENQLEIDSIKLVSLRDGMQTDSIILSKTEGEFFYKFEKEFLDIVSKDLTTFN</sequence>
<evidence type="ECO:0000313" key="8">
    <source>
        <dbReference type="Proteomes" id="UP000232101"/>
    </source>
</evidence>
<evidence type="ECO:0000256" key="3">
    <source>
        <dbReference type="ARBA" id="ARBA00022968"/>
    </source>
</evidence>
<dbReference type="Pfam" id="PF03816">
    <property type="entry name" value="LytR_cpsA_psr"/>
    <property type="match status" value="1"/>
</dbReference>
<dbReference type="EMBL" id="PHQY01000662">
    <property type="protein sequence ID" value="PJO41938.1"/>
    <property type="molecule type" value="Genomic_DNA"/>
</dbReference>
<dbReference type="InterPro" id="IPR050922">
    <property type="entry name" value="LytR/CpsA/Psr_CW_biosynth"/>
</dbReference>
<gene>
    <name evidence="7" type="ORF">CWD94_20675</name>
</gene>
<evidence type="ECO:0000256" key="1">
    <source>
        <dbReference type="ARBA" id="ARBA00006068"/>
    </source>
</evidence>
<keyword evidence="3" id="KW-0735">Signal-anchor</keyword>
<dbReference type="Proteomes" id="UP000232101">
    <property type="component" value="Unassembled WGS sequence"/>
</dbReference>
<evidence type="ECO:0000259" key="6">
    <source>
        <dbReference type="Pfam" id="PF03816"/>
    </source>
</evidence>
<evidence type="ECO:0000256" key="5">
    <source>
        <dbReference type="SAM" id="Phobius"/>
    </source>
</evidence>
<feature type="domain" description="Cell envelope-related transcriptional attenuator" evidence="6">
    <location>
        <begin position="117"/>
        <end position="234"/>
    </location>
</feature>